<evidence type="ECO:0000256" key="2">
    <source>
        <dbReference type="SAM" id="Phobius"/>
    </source>
</evidence>
<evidence type="ECO:0000313" key="3">
    <source>
        <dbReference type="EMBL" id="ETB58007.1"/>
    </source>
</evidence>
<proteinExistence type="predicted"/>
<dbReference type="EMBL" id="KI635794">
    <property type="protein sequence ID" value="ETB58007.1"/>
    <property type="molecule type" value="Genomic_DNA"/>
</dbReference>
<protein>
    <recommendedName>
        <fullName evidence="5">YIR protein</fullName>
    </recommendedName>
</protein>
<keyword evidence="2" id="KW-0812">Transmembrane</keyword>
<dbReference type="Pfam" id="PF06022">
    <property type="entry name" value="Cir_Bir_Yir"/>
    <property type="match status" value="2"/>
</dbReference>
<keyword evidence="2" id="KW-0472">Membrane</keyword>
<name>V7PGU9_PLAYE</name>
<reference evidence="3 4" key="1">
    <citation type="submission" date="2013-11" db="EMBL/GenBank/DDBJ databases">
        <title>The Genome Sequence of Plasmodium yoelii 17X.</title>
        <authorList>
            <consortium name="The Broad Institute Genomics Platform"/>
            <consortium name="The Broad Institute Genome Sequencing Center for Infectious Disease"/>
            <person name="Neafsey D."/>
            <person name="Adams J."/>
            <person name="Walker B."/>
            <person name="Young S.K."/>
            <person name="Zeng Q."/>
            <person name="Gargeya S."/>
            <person name="Fitzgerald M."/>
            <person name="Haas B."/>
            <person name="Abouelleil A."/>
            <person name="Alvarado L."/>
            <person name="Chapman S.B."/>
            <person name="Gainer-Dewar J."/>
            <person name="Goldberg J."/>
            <person name="Griggs A."/>
            <person name="Gujja S."/>
            <person name="Hansen M."/>
            <person name="Howarth C."/>
            <person name="Imamovic A."/>
            <person name="Ireland A."/>
            <person name="Larimer J."/>
            <person name="McCowan C."/>
            <person name="Murphy C."/>
            <person name="Pearson M."/>
            <person name="Poon T.W."/>
            <person name="Priest M."/>
            <person name="Roberts A."/>
            <person name="Saif S."/>
            <person name="Shea T."/>
            <person name="Sykes S."/>
            <person name="Wortman J."/>
            <person name="Nusbaum C."/>
            <person name="Birren B."/>
        </authorList>
    </citation>
    <scope>NUCLEOTIDE SEQUENCE [LARGE SCALE GENOMIC DNA]</scope>
    <source>
        <strain evidence="3 4">17X</strain>
    </source>
</reference>
<gene>
    <name evidence="3" type="ORF">YYC_04285</name>
</gene>
<keyword evidence="2" id="KW-1133">Transmembrane helix</keyword>
<feature type="region of interest" description="Disordered" evidence="1">
    <location>
        <begin position="360"/>
        <end position="398"/>
    </location>
</feature>
<dbReference type="Proteomes" id="UP000018538">
    <property type="component" value="Unassembled WGS sequence"/>
</dbReference>
<evidence type="ECO:0000256" key="1">
    <source>
        <dbReference type="SAM" id="MobiDB-lite"/>
    </source>
</evidence>
<feature type="compositionally biased region" description="Polar residues" evidence="1">
    <location>
        <begin position="376"/>
        <end position="393"/>
    </location>
</feature>
<evidence type="ECO:0000313" key="4">
    <source>
        <dbReference type="Proteomes" id="UP000018538"/>
    </source>
</evidence>
<dbReference type="NCBIfam" id="TIGR01590">
    <property type="entry name" value="yir-bir-cir_Pla"/>
    <property type="match status" value="2"/>
</dbReference>
<dbReference type="InterPro" id="IPR006477">
    <property type="entry name" value="Yir_bir_cir"/>
</dbReference>
<accession>V7PGU9</accession>
<organism evidence="3 4">
    <name type="scientific">Plasmodium yoelii 17X</name>
    <dbReference type="NCBI Taxonomy" id="1323249"/>
    <lineage>
        <taxon>Eukaryota</taxon>
        <taxon>Sar</taxon>
        <taxon>Alveolata</taxon>
        <taxon>Apicomplexa</taxon>
        <taxon>Aconoidasida</taxon>
        <taxon>Haemosporida</taxon>
        <taxon>Plasmodiidae</taxon>
        <taxon>Plasmodium</taxon>
        <taxon>Plasmodium (Vinckeia)</taxon>
    </lineage>
</organism>
<keyword evidence="4" id="KW-1185">Reference proteome</keyword>
<dbReference type="AlphaFoldDB" id="V7PGU9"/>
<sequence>MNVITNSDDGVSYRFTDDNDYCTGVKCIDDTDKMNARCLHIFDAFFKGKSEFETVAKGNIYIVQYILIWLSYVLSLIKSNQDDNREHFYNTYIKEDDKYNSNNIDYIAGYKGYKDLIDKNNYILSMDMSIISKLYDAFSTLCEICIGCKKFQEVRNSISDESKDKGIPEFDAGHFLNKYCNSNQCQSYFDRISAGCLYLLYQFYNDSGIFPSPKNNNRYIVDYILIWLSYMLNLINSEEGNIQSFYSAYINSCDQYTTQINELSGYDNYKDLIDERKDLLYMDSNIVSKFYEALKSLCKLYNELDNNKNCENYLKDNEFDKKYNDLKQNTNITGNELYNQLLSTLLKDYENFKKECNNILSPPPEKTKENPEQIPVDSSGQFFTEDSGPSSGQISEVTPSSSSIVSKLIPVLLIFGAIPIFFGISYKYSLFGFRKRSQKHLREKLKK</sequence>
<evidence type="ECO:0008006" key="5">
    <source>
        <dbReference type="Google" id="ProtNLM"/>
    </source>
</evidence>
<feature type="transmembrane region" description="Helical" evidence="2">
    <location>
        <begin position="408"/>
        <end position="426"/>
    </location>
</feature>